<name>A0A4S2MP16_9PEZI</name>
<proteinExistence type="predicted"/>
<dbReference type="Proteomes" id="UP000298138">
    <property type="component" value="Unassembled WGS sequence"/>
</dbReference>
<sequence>MSPTFTITETNFKFIMACQCLHRRIPPFPPSSPTAKISTPTHMTISRGIYRFSTSPLIPSHLHLPSYHNHHHRISPPNSIIPLRYSYIHASKVVTCISANPPLPQSPPLTETGNL</sequence>
<keyword evidence="2" id="KW-1185">Reference proteome</keyword>
<dbReference type="AlphaFoldDB" id="A0A4S2MP16"/>
<protein>
    <submittedName>
        <fullName evidence="1">Uncharacterized protein</fullName>
    </submittedName>
</protein>
<dbReference type="InParanoid" id="A0A4S2MP16"/>
<evidence type="ECO:0000313" key="2">
    <source>
        <dbReference type="Proteomes" id="UP000298138"/>
    </source>
</evidence>
<reference evidence="1 2" key="1">
    <citation type="submission" date="2019-04" db="EMBL/GenBank/DDBJ databases">
        <title>Comparative genomics and transcriptomics to analyze fruiting body development in filamentous ascomycetes.</title>
        <authorList>
            <consortium name="DOE Joint Genome Institute"/>
            <person name="Lutkenhaus R."/>
            <person name="Traeger S."/>
            <person name="Breuer J."/>
            <person name="Kuo A."/>
            <person name="Lipzen A."/>
            <person name="Pangilinan J."/>
            <person name="Dilworth D."/>
            <person name="Sandor L."/>
            <person name="Poggeler S."/>
            <person name="Barry K."/>
            <person name="Grigoriev I.V."/>
            <person name="Nowrousian M."/>
        </authorList>
    </citation>
    <scope>NUCLEOTIDE SEQUENCE [LARGE SCALE GENOMIC DNA]</scope>
    <source>
        <strain evidence="1 2">CBS 389.68</strain>
    </source>
</reference>
<gene>
    <name evidence="1" type="ORF">EX30DRAFT_223074</name>
</gene>
<accession>A0A4S2MP16</accession>
<evidence type="ECO:0000313" key="1">
    <source>
        <dbReference type="EMBL" id="TGZ77009.1"/>
    </source>
</evidence>
<dbReference type="EMBL" id="ML220161">
    <property type="protein sequence ID" value="TGZ77009.1"/>
    <property type="molecule type" value="Genomic_DNA"/>
</dbReference>
<organism evidence="1 2">
    <name type="scientific">Ascodesmis nigricans</name>
    <dbReference type="NCBI Taxonomy" id="341454"/>
    <lineage>
        <taxon>Eukaryota</taxon>
        <taxon>Fungi</taxon>
        <taxon>Dikarya</taxon>
        <taxon>Ascomycota</taxon>
        <taxon>Pezizomycotina</taxon>
        <taxon>Pezizomycetes</taxon>
        <taxon>Pezizales</taxon>
        <taxon>Ascodesmidaceae</taxon>
        <taxon>Ascodesmis</taxon>
    </lineage>
</organism>